<reference evidence="5" key="1">
    <citation type="submission" date="2023-09" db="EMBL/GenBank/DDBJ databases">
        <title>Flavobacterium sp. 20NA77.7 isolated from freshwater.</title>
        <authorList>
            <person name="Le V."/>
            <person name="Ko S.-R."/>
            <person name="Ahn C.-Y."/>
            <person name="Oh H.-M."/>
        </authorList>
    </citation>
    <scope>NUCLEOTIDE SEQUENCE</scope>
    <source>
        <strain evidence="5">20NA77.7</strain>
    </source>
</reference>
<comment type="similarity">
    <text evidence="2">Belongs to the SAM hydrolase / SAM-dependent halogenase family.</text>
</comment>
<feature type="domain" description="S-adenosyl-l-methionine hydroxide adenosyltransferase C-terminal" evidence="4">
    <location>
        <begin position="170"/>
        <end position="270"/>
    </location>
</feature>
<dbReference type="Gene3D" id="3.40.50.10790">
    <property type="entry name" value="S-adenosyl-l-methionine hydroxide adenosyltransferase, N-terminal"/>
    <property type="match status" value="1"/>
</dbReference>
<evidence type="ECO:0000256" key="1">
    <source>
        <dbReference type="ARBA" id="ARBA00022691"/>
    </source>
</evidence>
<evidence type="ECO:0000259" key="4">
    <source>
        <dbReference type="Pfam" id="PF20257"/>
    </source>
</evidence>
<dbReference type="InterPro" id="IPR023227">
    <property type="entry name" value="SAM_OH_AdoTrfase_C_sf"/>
</dbReference>
<feature type="domain" description="S-adenosyl-l-methionine hydroxide adenosyltransferase N-terminal" evidence="3">
    <location>
        <begin position="4"/>
        <end position="145"/>
    </location>
</feature>
<dbReference type="RefSeq" id="WP_309531353.1">
    <property type="nucleotide sequence ID" value="NZ_CP133721.1"/>
</dbReference>
<dbReference type="PANTHER" id="PTHR35092:SF1">
    <property type="entry name" value="CHLORINASE MJ1651"/>
    <property type="match status" value="1"/>
</dbReference>
<keyword evidence="1" id="KW-0949">S-adenosyl-L-methionine</keyword>
<dbReference type="Proteomes" id="UP001180481">
    <property type="component" value="Chromosome"/>
</dbReference>
<gene>
    <name evidence="5" type="ORF">RF683_05565</name>
</gene>
<proteinExistence type="inferred from homology"/>
<dbReference type="SUPFAM" id="SSF102522">
    <property type="entry name" value="Bacterial fluorinating enzyme, N-terminal domain"/>
    <property type="match status" value="1"/>
</dbReference>
<dbReference type="InterPro" id="IPR002747">
    <property type="entry name" value="SAM_OH_AdoTrfase"/>
</dbReference>
<dbReference type="PANTHER" id="PTHR35092">
    <property type="entry name" value="CHLORINASE MJ1651"/>
    <property type="match status" value="1"/>
</dbReference>
<dbReference type="Pfam" id="PF20257">
    <property type="entry name" value="SAM_HAT_C"/>
    <property type="match status" value="1"/>
</dbReference>
<dbReference type="Gene3D" id="2.40.30.90">
    <property type="entry name" value="Bacterial fluorinating enzyme like"/>
    <property type="match status" value="1"/>
</dbReference>
<organism evidence="5 6">
    <name type="scientific">Flavobacterium nakdongensis</name>
    <dbReference type="NCBI Taxonomy" id="3073563"/>
    <lineage>
        <taxon>Bacteria</taxon>
        <taxon>Pseudomonadati</taxon>
        <taxon>Bacteroidota</taxon>
        <taxon>Flavobacteriia</taxon>
        <taxon>Flavobacteriales</taxon>
        <taxon>Flavobacteriaceae</taxon>
        <taxon>Flavobacterium</taxon>
    </lineage>
</organism>
<evidence type="ECO:0000313" key="5">
    <source>
        <dbReference type="EMBL" id="WMW76968.1"/>
    </source>
</evidence>
<dbReference type="InterPro" id="IPR046470">
    <property type="entry name" value="SAM_HAT_C"/>
</dbReference>
<dbReference type="EMBL" id="CP133721">
    <property type="protein sequence ID" value="WMW76968.1"/>
    <property type="molecule type" value="Genomic_DNA"/>
</dbReference>
<accession>A0ABY9R6T1</accession>
<keyword evidence="6" id="KW-1185">Reference proteome</keyword>
<evidence type="ECO:0000259" key="3">
    <source>
        <dbReference type="Pfam" id="PF01887"/>
    </source>
</evidence>
<dbReference type="InterPro" id="IPR023228">
    <property type="entry name" value="SAM_OH_AdoTrfase_N_sf"/>
</dbReference>
<dbReference type="InterPro" id="IPR046469">
    <property type="entry name" value="SAM_HAT_N"/>
</dbReference>
<dbReference type="SUPFAM" id="SSF101852">
    <property type="entry name" value="Bacterial fluorinating enzyme, C-terminal domain"/>
    <property type="match status" value="1"/>
</dbReference>
<dbReference type="Pfam" id="PF01887">
    <property type="entry name" value="SAM_HAT_N"/>
    <property type="match status" value="1"/>
</dbReference>
<sequence>MSIITLITDYGWKDHFVGILKGKLYSHFPEGTIVDISHSVDKFNLFEANYLLDASYNHFPKGSVHIMTVDAAQTNENKHIALLHDGHFFVGADNGVFGNLLKKIKPEKIVEITIHDRLHEKATDLDVFAMVATHLAKGGSLNVIGKEISSLKKLAELNPIIDEQATSIKGNVIYIDDFGNCVTNISKKLIDDTAKGRKYTIRFSNKRIENIKKHYADFKNTDSASLKNQEGNNIAIFNENDLLEIAIYRSNPHSVGSASSLLGLRFRDVVTVEFE</sequence>
<protein>
    <submittedName>
        <fullName evidence="5">SAM-dependent chlorinase/fluorinase</fullName>
    </submittedName>
</protein>
<dbReference type="PIRSF" id="PIRSF006779">
    <property type="entry name" value="UCP006779"/>
    <property type="match status" value="1"/>
</dbReference>
<evidence type="ECO:0000313" key="6">
    <source>
        <dbReference type="Proteomes" id="UP001180481"/>
    </source>
</evidence>
<evidence type="ECO:0000256" key="2">
    <source>
        <dbReference type="ARBA" id="ARBA00024035"/>
    </source>
</evidence>
<name>A0ABY9R6T1_9FLAO</name>